<feature type="transmembrane region" description="Helical" evidence="4">
    <location>
        <begin position="207"/>
        <end position="226"/>
    </location>
</feature>
<evidence type="ECO:0000256" key="1">
    <source>
        <dbReference type="ARBA" id="ARBA00022737"/>
    </source>
</evidence>
<name>A0ABR9V2Y0_9CHRO</name>
<organism evidence="6 7">
    <name type="scientific">Cyanobacterium stanieri LEGE 03274</name>
    <dbReference type="NCBI Taxonomy" id="1828756"/>
    <lineage>
        <taxon>Bacteria</taxon>
        <taxon>Bacillati</taxon>
        <taxon>Cyanobacteriota</taxon>
        <taxon>Cyanophyceae</taxon>
        <taxon>Oscillatoriophycideae</taxon>
        <taxon>Chroococcales</taxon>
        <taxon>Geminocystaceae</taxon>
        <taxon>Cyanobacterium</taxon>
    </lineage>
</organism>
<sequence length="252" mass="29733">MESINQYYEILGIDINADINEIKRAYRKLAKKYHPDLVNQNIQKQKEAEEKFQIITNAYHQIKSYVEDNNLEKSNIVLQWDINNQEVNANLYYNLGALEAEAENWEDAILYFNQAIKLNSNFLNAYYYRAAVLEKLGLQLRANADLSTAENLKIRLENVSFSNDYENNMTIRKGKKYGYSSRLRHGFSGNNKNQFISRTSYKKNFRYGWYIMIIFVLFVSFTVAIINSQSENNNRDSSQLDELYQVRKILYK</sequence>
<evidence type="ECO:0000313" key="7">
    <source>
        <dbReference type="Proteomes" id="UP000654604"/>
    </source>
</evidence>
<evidence type="ECO:0000259" key="5">
    <source>
        <dbReference type="PROSITE" id="PS50076"/>
    </source>
</evidence>
<dbReference type="SUPFAM" id="SSF46565">
    <property type="entry name" value="Chaperone J-domain"/>
    <property type="match status" value="1"/>
</dbReference>
<dbReference type="InterPro" id="IPR011990">
    <property type="entry name" value="TPR-like_helical_dom_sf"/>
</dbReference>
<evidence type="ECO:0000313" key="6">
    <source>
        <dbReference type="EMBL" id="MBE9222187.1"/>
    </source>
</evidence>
<gene>
    <name evidence="6" type="ORF">IQ215_05700</name>
</gene>
<keyword evidence="4" id="KW-0812">Transmembrane</keyword>
<dbReference type="SMART" id="SM00271">
    <property type="entry name" value="DnaJ"/>
    <property type="match status" value="1"/>
</dbReference>
<dbReference type="Proteomes" id="UP000654604">
    <property type="component" value="Unassembled WGS sequence"/>
</dbReference>
<evidence type="ECO:0000256" key="4">
    <source>
        <dbReference type="SAM" id="Phobius"/>
    </source>
</evidence>
<dbReference type="CDD" id="cd06257">
    <property type="entry name" value="DnaJ"/>
    <property type="match status" value="1"/>
</dbReference>
<dbReference type="InterPro" id="IPR019734">
    <property type="entry name" value="TPR_rpt"/>
</dbReference>
<keyword evidence="4" id="KW-0472">Membrane</keyword>
<proteinExistence type="predicted"/>
<dbReference type="Gene3D" id="1.10.287.110">
    <property type="entry name" value="DnaJ domain"/>
    <property type="match status" value="1"/>
</dbReference>
<accession>A0ABR9V2Y0</accession>
<evidence type="ECO:0000256" key="3">
    <source>
        <dbReference type="PROSITE-ProRule" id="PRU00339"/>
    </source>
</evidence>
<dbReference type="PROSITE" id="PS50076">
    <property type="entry name" value="DNAJ_2"/>
    <property type="match status" value="1"/>
</dbReference>
<dbReference type="EMBL" id="JADEWC010000009">
    <property type="protein sequence ID" value="MBE9222187.1"/>
    <property type="molecule type" value="Genomic_DNA"/>
</dbReference>
<keyword evidence="4" id="KW-1133">Transmembrane helix</keyword>
<dbReference type="Gene3D" id="1.25.40.10">
    <property type="entry name" value="Tetratricopeptide repeat domain"/>
    <property type="match status" value="1"/>
</dbReference>
<dbReference type="SMART" id="SM00028">
    <property type="entry name" value="TPR"/>
    <property type="match status" value="1"/>
</dbReference>
<feature type="domain" description="J" evidence="5">
    <location>
        <begin position="6"/>
        <end position="75"/>
    </location>
</feature>
<comment type="caution">
    <text evidence="6">The sequence shown here is derived from an EMBL/GenBank/DDBJ whole genome shotgun (WGS) entry which is preliminary data.</text>
</comment>
<dbReference type="InterPro" id="IPR001623">
    <property type="entry name" value="DnaJ_domain"/>
</dbReference>
<protein>
    <submittedName>
        <fullName evidence="6">DnaJ domain-containing protein</fullName>
    </submittedName>
</protein>
<dbReference type="PANTHER" id="PTHR45188">
    <property type="entry name" value="DNAJ PROTEIN P58IPK HOMOLOG"/>
    <property type="match status" value="1"/>
</dbReference>
<dbReference type="SUPFAM" id="SSF48452">
    <property type="entry name" value="TPR-like"/>
    <property type="match status" value="1"/>
</dbReference>
<dbReference type="InterPro" id="IPR036869">
    <property type="entry name" value="J_dom_sf"/>
</dbReference>
<evidence type="ECO:0000256" key="2">
    <source>
        <dbReference type="ARBA" id="ARBA00022803"/>
    </source>
</evidence>
<dbReference type="Pfam" id="PF00226">
    <property type="entry name" value="DnaJ"/>
    <property type="match status" value="1"/>
</dbReference>
<keyword evidence="1" id="KW-0677">Repeat</keyword>
<dbReference type="PROSITE" id="PS50005">
    <property type="entry name" value="TPR"/>
    <property type="match status" value="1"/>
</dbReference>
<keyword evidence="2 3" id="KW-0802">TPR repeat</keyword>
<reference evidence="6 7" key="1">
    <citation type="submission" date="2020-10" db="EMBL/GenBank/DDBJ databases">
        <authorList>
            <person name="Castelo-Branco R."/>
            <person name="Eusebio N."/>
            <person name="Adriana R."/>
            <person name="Vieira A."/>
            <person name="Brugerolle De Fraissinette N."/>
            <person name="Rezende De Castro R."/>
            <person name="Schneider M.P."/>
            <person name="Vasconcelos V."/>
            <person name="Leao P.N."/>
        </authorList>
    </citation>
    <scope>NUCLEOTIDE SEQUENCE [LARGE SCALE GENOMIC DNA]</scope>
    <source>
        <strain evidence="6 7">LEGE 03274</strain>
    </source>
</reference>
<feature type="repeat" description="TPR" evidence="3">
    <location>
        <begin position="89"/>
        <end position="122"/>
    </location>
</feature>
<dbReference type="PROSITE" id="PS50293">
    <property type="entry name" value="TPR_REGION"/>
    <property type="match status" value="1"/>
</dbReference>
<keyword evidence="7" id="KW-1185">Reference proteome</keyword>
<dbReference type="PANTHER" id="PTHR45188:SF2">
    <property type="entry name" value="DNAJ HOMOLOG SUBFAMILY C MEMBER 7"/>
    <property type="match status" value="1"/>
</dbReference>
<dbReference type="PRINTS" id="PR00625">
    <property type="entry name" value="JDOMAIN"/>
</dbReference>